<feature type="coiled-coil region" evidence="1">
    <location>
        <begin position="55"/>
        <end position="82"/>
    </location>
</feature>
<dbReference type="EMBL" id="NPIC01000011">
    <property type="protein sequence ID" value="RDL31891.1"/>
    <property type="molecule type" value="Genomic_DNA"/>
</dbReference>
<dbReference type="Proteomes" id="UP000254866">
    <property type="component" value="Unassembled WGS sequence"/>
</dbReference>
<dbReference type="GO" id="GO:0006888">
    <property type="term" value="P:endoplasmic reticulum to Golgi vesicle-mediated transport"/>
    <property type="evidence" value="ECO:0007669"/>
    <property type="project" value="InterPro"/>
</dbReference>
<dbReference type="Gene3D" id="1.20.58.670">
    <property type="entry name" value="Dsl1p vesicle tethering complex, Tip20p subunit, domain D"/>
    <property type="match status" value="1"/>
</dbReference>
<name>A0A370TCC4_9HELO</name>
<dbReference type="OrthoDB" id="2189254at2759"/>
<proteinExistence type="predicted"/>
<sequence>MATSPPLTARDHSPLAVLLDPKQDIPQAELDIRLDDYLNDKIQTAADFGGLANLLANVDIQKKQLENQLLDARSKLDEAKKASANHTSLMLAQTKEFERQQDSVQNRLMIVTQSDTPEEATQRLKGPMEKLRRVELARSYVELLKDVDNLTKEARRNLPANPKEALKPYIQLKELAISLAQLQEPAEGAAVHLVNHVQNTSTRLWVEMKKIMADEFESILKKSKWPDVANDPSREWTDCFEKLLDLQAPEIVAAQEPLVLLPMSVLVKTFVLQFKYHFFSDKPTNHPHRLGDYFFEWFLGTVAKWEDFMRENVGPVLAAHFRGNILAGNALYVDPVSAFITALLPIMKEKVDSVVAGVSNEPQYLSRFIGQLMTFDEALRARFGYDGGNLECGWKGLTWGVLDTWFDRWSLVEKDFALERYREIIKSSDSGQIDYDSTGPGKTKTTYGATKVTDLINSVTTQYNKLRRFSHKIRFLISIQAEILDQYVGRLNDSLEVYLSTTTTVGRTLHAISKEEQAKLEGIGGLESLCKVYGSADHVISMLKEWANEEFFIDLWDELQSRAKRASASQDNLAGSMSYTEVKDCTSVAVGSQDEGSVFDVTIENYERLRNKAEKLLTQAISHAFPSIFKLYLSKPQWTTIGDEPTADSSLLMVTPELDHPLQILRQNMTLLNKTLGTPPFRRIWRSSFDSLQDLLYHEVLLKQDFTTLGAARFVQDLIAIQSVVDSIIRLPSGTSLGMPKLREAATLLSLPLEAEEGNLSLKEASEEIFATNPQAEAALNKLGLERLTNYEARQVLQKRVEGSS</sequence>
<dbReference type="AlphaFoldDB" id="A0A370TCC4"/>
<keyword evidence="1" id="KW-0175">Coiled coil</keyword>
<evidence type="ECO:0000313" key="2">
    <source>
        <dbReference type="EMBL" id="RDL31891.1"/>
    </source>
</evidence>
<evidence type="ECO:0000313" key="3">
    <source>
        <dbReference type="Proteomes" id="UP000254866"/>
    </source>
</evidence>
<dbReference type="GO" id="GO:0060628">
    <property type="term" value="P:regulation of ER to Golgi vesicle-mediated transport"/>
    <property type="evidence" value="ECO:0007669"/>
    <property type="project" value="TreeGrafter"/>
</dbReference>
<gene>
    <name evidence="2" type="ORF">BP5553_09293</name>
</gene>
<dbReference type="InterPro" id="IPR007528">
    <property type="entry name" value="RINT1_Tip20"/>
</dbReference>
<dbReference type="Pfam" id="PF04437">
    <property type="entry name" value="RINT1_TIP1"/>
    <property type="match status" value="1"/>
</dbReference>
<dbReference type="PROSITE" id="PS51386">
    <property type="entry name" value="RINT1_TIP20"/>
    <property type="match status" value="1"/>
</dbReference>
<dbReference type="GeneID" id="43602142"/>
<accession>A0A370TCC4</accession>
<dbReference type="STRING" id="2656787.A0A370TCC4"/>
<dbReference type="GO" id="GO:0006890">
    <property type="term" value="P:retrograde vesicle-mediated transport, Golgi to endoplasmic reticulum"/>
    <property type="evidence" value="ECO:0007669"/>
    <property type="project" value="InterPro"/>
</dbReference>
<dbReference type="InterPro" id="IPR042044">
    <property type="entry name" value="EXOC6PINT-1/Sec15/Tip20_C_dom2"/>
</dbReference>
<dbReference type="PANTHER" id="PTHR13520:SF0">
    <property type="entry name" value="RAD50-INTERACTING PROTEIN 1"/>
    <property type="match status" value="1"/>
</dbReference>
<organism evidence="2 3">
    <name type="scientific">Venustampulla echinocandica</name>
    <dbReference type="NCBI Taxonomy" id="2656787"/>
    <lineage>
        <taxon>Eukaryota</taxon>
        <taxon>Fungi</taxon>
        <taxon>Dikarya</taxon>
        <taxon>Ascomycota</taxon>
        <taxon>Pezizomycotina</taxon>
        <taxon>Leotiomycetes</taxon>
        <taxon>Helotiales</taxon>
        <taxon>Pleuroascaceae</taxon>
        <taxon>Venustampulla</taxon>
    </lineage>
</organism>
<evidence type="ECO:0000256" key="1">
    <source>
        <dbReference type="SAM" id="Coils"/>
    </source>
</evidence>
<comment type="caution">
    <text evidence="2">The sequence shown here is derived from an EMBL/GenBank/DDBJ whole genome shotgun (WGS) entry which is preliminary data.</text>
</comment>
<dbReference type="PANTHER" id="PTHR13520">
    <property type="entry name" value="RAD50-INTERACTING PROTEIN 1 RINT-1"/>
    <property type="match status" value="1"/>
</dbReference>
<reference evidence="2 3" key="1">
    <citation type="journal article" date="2018" name="IMA Fungus">
        <title>IMA Genome-F 9: Draft genome sequence of Annulohypoxylon stygium, Aspergillus mulundensis, Berkeleyomyces basicola (syn. Thielaviopsis basicola), Ceratocystis smalleyi, two Cercospora beticola strains, Coleophoma cylindrospora, Fusarium fracticaudum, Phialophora cf. hyalina, and Morchella septimelata.</title>
        <authorList>
            <person name="Wingfield B.D."/>
            <person name="Bills G.F."/>
            <person name="Dong Y."/>
            <person name="Huang W."/>
            <person name="Nel W.J."/>
            <person name="Swalarsk-Parry B.S."/>
            <person name="Vaghefi N."/>
            <person name="Wilken P.M."/>
            <person name="An Z."/>
            <person name="de Beer Z.W."/>
            <person name="De Vos L."/>
            <person name="Chen L."/>
            <person name="Duong T.A."/>
            <person name="Gao Y."/>
            <person name="Hammerbacher A."/>
            <person name="Kikkert J.R."/>
            <person name="Li Y."/>
            <person name="Li H."/>
            <person name="Li K."/>
            <person name="Li Q."/>
            <person name="Liu X."/>
            <person name="Ma X."/>
            <person name="Naidoo K."/>
            <person name="Pethybridge S.J."/>
            <person name="Sun J."/>
            <person name="Steenkamp E.T."/>
            <person name="van der Nest M.A."/>
            <person name="van Wyk S."/>
            <person name="Wingfield M.J."/>
            <person name="Xiong C."/>
            <person name="Yue Q."/>
            <person name="Zhang X."/>
        </authorList>
    </citation>
    <scope>NUCLEOTIDE SEQUENCE [LARGE SCALE GENOMIC DNA]</scope>
    <source>
        <strain evidence="2 3">BP 5553</strain>
    </source>
</reference>
<dbReference type="RefSeq" id="XP_031865823.1">
    <property type="nucleotide sequence ID" value="XM_032017916.1"/>
</dbReference>
<protein>
    <submittedName>
        <fullName evidence="2">RINT-1 family protein-like protein</fullName>
    </submittedName>
</protein>
<keyword evidence="3" id="KW-1185">Reference proteome</keyword>
<dbReference type="GO" id="GO:0070939">
    <property type="term" value="C:Dsl1/NZR complex"/>
    <property type="evidence" value="ECO:0007669"/>
    <property type="project" value="InterPro"/>
</dbReference>